<feature type="compositionally biased region" description="Basic and acidic residues" evidence="3">
    <location>
        <begin position="601"/>
        <end position="614"/>
    </location>
</feature>
<keyword evidence="6" id="KW-1185">Reference proteome</keyword>
<evidence type="ECO:0000256" key="1">
    <source>
        <dbReference type="PROSITE-ProRule" id="PRU00108"/>
    </source>
</evidence>
<feature type="DNA-binding region" description="Homeobox" evidence="1">
    <location>
        <begin position="123"/>
        <end position="182"/>
    </location>
</feature>
<feature type="compositionally biased region" description="Polar residues" evidence="3">
    <location>
        <begin position="79"/>
        <end position="110"/>
    </location>
</feature>
<feature type="domain" description="Homeobox" evidence="4">
    <location>
        <begin position="121"/>
        <end position="181"/>
    </location>
</feature>
<dbReference type="InterPro" id="IPR001356">
    <property type="entry name" value="HD"/>
</dbReference>
<gene>
    <name evidence="5" type="ORF">OKIOD_LOCUS11436</name>
</gene>
<dbReference type="Gene3D" id="1.10.10.60">
    <property type="entry name" value="Homeodomain-like"/>
    <property type="match status" value="2"/>
</dbReference>
<accession>A0ABN7SX27</accession>
<keyword evidence="1 2" id="KW-0371">Homeobox</keyword>
<evidence type="ECO:0000256" key="3">
    <source>
        <dbReference type="SAM" id="MobiDB-lite"/>
    </source>
</evidence>
<feature type="region of interest" description="Disordered" evidence="3">
    <location>
        <begin position="562"/>
        <end position="659"/>
    </location>
</feature>
<dbReference type="Proteomes" id="UP001158576">
    <property type="component" value="Chromosome 1"/>
</dbReference>
<dbReference type="SUPFAM" id="SSF46689">
    <property type="entry name" value="Homeodomain-like"/>
    <property type="match status" value="2"/>
</dbReference>
<evidence type="ECO:0000259" key="4">
    <source>
        <dbReference type="PROSITE" id="PS50071"/>
    </source>
</evidence>
<keyword evidence="1 2" id="KW-0238">DNA-binding</keyword>
<feature type="compositionally biased region" description="Polar residues" evidence="3">
    <location>
        <begin position="619"/>
        <end position="631"/>
    </location>
</feature>
<feature type="region of interest" description="Disordered" evidence="3">
    <location>
        <begin position="446"/>
        <end position="529"/>
    </location>
</feature>
<reference evidence="5 6" key="1">
    <citation type="submission" date="2021-04" db="EMBL/GenBank/DDBJ databases">
        <authorList>
            <person name="Bliznina A."/>
        </authorList>
    </citation>
    <scope>NUCLEOTIDE SEQUENCE [LARGE SCALE GENOMIC DNA]</scope>
</reference>
<feature type="compositionally biased region" description="Acidic residues" evidence="3">
    <location>
        <begin position="590"/>
        <end position="599"/>
    </location>
</feature>
<feature type="region of interest" description="Disordered" evidence="3">
    <location>
        <begin position="68"/>
        <end position="116"/>
    </location>
</feature>
<evidence type="ECO:0000313" key="5">
    <source>
        <dbReference type="EMBL" id="CAG5106075.1"/>
    </source>
</evidence>
<feature type="compositionally biased region" description="Basic and acidic residues" evidence="3">
    <location>
        <begin position="488"/>
        <end position="499"/>
    </location>
</feature>
<dbReference type="CDD" id="cd00086">
    <property type="entry name" value="homeodomain"/>
    <property type="match status" value="2"/>
</dbReference>
<dbReference type="EMBL" id="OU015566">
    <property type="protein sequence ID" value="CAG5106075.1"/>
    <property type="molecule type" value="Genomic_DNA"/>
</dbReference>
<feature type="compositionally biased region" description="Basic and acidic residues" evidence="3">
    <location>
        <begin position="466"/>
        <end position="476"/>
    </location>
</feature>
<evidence type="ECO:0000256" key="2">
    <source>
        <dbReference type="RuleBase" id="RU000682"/>
    </source>
</evidence>
<feature type="compositionally biased region" description="Basic and acidic residues" evidence="3">
    <location>
        <begin position="632"/>
        <end position="645"/>
    </location>
</feature>
<evidence type="ECO:0000313" key="6">
    <source>
        <dbReference type="Proteomes" id="UP001158576"/>
    </source>
</evidence>
<dbReference type="PROSITE" id="PS50071">
    <property type="entry name" value="HOMEOBOX_2"/>
    <property type="match status" value="1"/>
</dbReference>
<feature type="compositionally biased region" description="Basic and acidic residues" evidence="3">
    <location>
        <begin position="510"/>
        <end position="524"/>
    </location>
</feature>
<dbReference type="InterPro" id="IPR009057">
    <property type="entry name" value="Homeodomain-like_sf"/>
</dbReference>
<sequence length="708" mass="80012">MGGVGPPLLERKNNLILATFENDKNPNEATIAALANVLHITERRVKVEFARLRANSKKEQFRNVLKSLNSTLPPGKPSAQKTSNPNPQKRTSPRQASTRNPSPLAQSTPKINVKQEIMAEEPVVRSRSIFGIDDMKVLTKNYAKNQCPSAKKIDKIAKKLDKTPTQIKNWFARRRSGSIKSLPSEPITTRFKREREESPVKTEAPDDYCEQRTKRACRRSPIILRDDSGSEDDIDTPLEVVEEEQDSPDKKTLKYTVENISPNDAGFYLDRQASNELFSQIWKIENKLPLKALEYLSMRSGRTVSAVRTWFHQKTKKEKATNSIIKPTQTIKINEKVIKQAESLRSATSDFATVRNISPNDNGFYLNHAATKNFFYEIWKTEPEPPIETLRFLAMRSEKSVPAVRLHFQRLTKQHKWEQYKMNNVRIYMPADKCYKVIQIGGEEFNESSDHEDESPHSNPPSQTIESDKENEKESTPSEAAITTLPKSQERTLPDEKTTDSQIEEGEPSIAEKFRDSTKLHEESPVSVDHSFAISKIIEKALTEQPKTAKNDDLSVLEILELSSSDDEAKSPIEVFSENENSLEAKKDDSTEELSDPTDAEAAKPECDGEKDNLPLENPEQNDVEPSSTSTDSKKPDAALEKTLPKVDNATAEEESDDEYEIITTQHTALPICHKYASSVLKDGQVIIPHDSPILIQLYERSSVEDLL</sequence>
<comment type="subcellular location">
    <subcellularLocation>
        <location evidence="1 2">Nucleus</location>
    </subcellularLocation>
</comment>
<protein>
    <submittedName>
        <fullName evidence="5">Oidioi.mRNA.OKI2018_I69.chr1.g2671.t2.cds</fullName>
    </submittedName>
</protein>
<keyword evidence="1 2" id="KW-0539">Nucleus</keyword>
<organism evidence="5 6">
    <name type="scientific">Oikopleura dioica</name>
    <name type="common">Tunicate</name>
    <dbReference type="NCBI Taxonomy" id="34765"/>
    <lineage>
        <taxon>Eukaryota</taxon>
        <taxon>Metazoa</taxon>
        <taxon>Chordata</taxon>
        <taxon>Tunicata</taxon>
        <taxon>Appendicularia</taxon>
        <taxon>Copelata</taxon>
        <taxon>Oikopleuridae</taxon>
        <taxon>Oikopleura</taxon>
    </lineage>
</organism>
<name>A0ABN7SX27_OIKDI</name>
<dbReference type="Pfam" id="PF00046">
    <property type="entry name" value="Homeodomain"/>
    <property type="match status" value="1"/>
</dbReference>
<dbReference type="SMART" id="SM00389">
    <property type="entry name" value="HOX"/>
    <property type="match status" value="2"/>
</dbReference>
<proteinExistence type="predicted"/>